<evidence type="ECO:0000256" key="1">
    <source>
        <dbReference type="SAM" id="Coils"/>
    </source>
</evidence>
<dbReference type="Pfam" id="PF08876">
    <property type="entry name" value="DUF1836"/>
    <property type="match status" value="1"/>
</dbReference>
<protein>
    <recommendedName>
        <fullName evidence="4">DUF1836 domain-containing protein</fullName>
    </recommendedName>
</protein>
<evidence type="ECO:0000313" key="3">
    <source>
        <dbReference type="Proteomes" id="UP000199139"/>
    </source>
</evidence>
<dbReference type="InterPro" id="IPR014975">
    <property type="entry name" value="DUF1836"/>
</dbReference>
<dbReference type="PANTHER" id="PTHR40056:SF1">
    <property type="entry name" value="DUF1836 DOMAIN-CONTAINING PROTEIN"/>
    <property type="match status" value="1"/>
</dbReference>
<dbReference type="RefSeq" id="WP_062319743.1">
    <property type="nucleotide sequence ID" value="NZ_FPAI01000030.1"/>
</dbReference>
<name>A0A1I6UNR1_9BACI</name>
<evidence type="ECO:0000313" key="2">
    <source>
        <dbReference type="EMBL" id="SFT03058.1"/>
    </source>
</evidence>
<dbReference type="Proteomes" id="UP000199139">
    <property type="component" value="Unassembled WGS sequence"/>
</dbReference>
<dbReference type="PANTHER" id="PTHR40056">
    <property type="entry name" value="HYPOTHETICAL CYTOSOLIC PROTEIN"/>
    <property type="match status" value="1"/>
</dbReference>
<evidence type="ECO:0008006" key="4">
    <source>
        <dbReference type="Google" id="ProtNLM"/>
    </source>
</evidence>
<organism evidence="2 3">
    <name type="scientific">Halolactibacillus miurensis</name>
    <dbReference type="NCBI Taxonomy" id="306541"/>
    <lineage>
        <taxon>Bacteria</taxon>
        <taxon>Bacillati</taxon>
        <taxon>Bacillota</taxon>
        <taxon>Bacilli</taxon>
        <taxon>Bacillales</taxon>
        <taxon>Bacillaceae</taxon>
        <taxon>Halolactibacillus</taxon>
    </lineage>
</organism>
<sequence length="189" mass="22097">MTSDKDYQAIIERDMIPDLDLYMDQVRQLFEKTYADHTRDDKEKILTKTMINNYAKSKLLPPIVNKKYQTEHVMLIQMIYQLKGALSLQDIETVLSYISPSIEDEKKRNHVYDDYVTLMKKQARDAVEMKKAMEADLAREEESLADFFSIASLVQLSAVFRKMAEDRIDTLSEEKTQTETNVSKHDRDS</sequence>
<keyword evidence="1" id="KW-0175">Coiled coil</keyword>
<dbReference type="EMBL" id="FPAI01000030">
    <property type="protein sequence ID" value="SFT03058.1"/>
    <property type="molecule type" value="Genomic_DNA"/>
</dbReference>
<gene>
    <name evidence="2" type="ORF">SAMN05421668_1306</name>
</gene>
<feature type="coiled-coil region" evidence="1">
    <location>
        <begin position="123"/>
        <end position="181"/>
    </location>
</feature>
<proteinExistence type="predicted"/>
<accession>A0A1I6UNR1</accession>
<dbReference type="STRING" id="306541.SAMN05421668_1306"/>
<dbReference type="AlphaFoldDB" id="A0A1I6UNR1"/>
<reference evidence="2 3" key="1">
    <citation type="submission" date="2016-10" db="EMBL/GenBank/DDBJ databases">
        <authorList>
            <person name="de Groot N.N."/>
        </authorList>
    </citation>
    <scope>NUCLEOTIDE SEQUENCE [LARGE SCALE GENOMIC DNA]</scope>
    <source>
        <strain evidence="2 3">DSM 17074</strain>
    </source>
</reference>